<sequence length="212" mass="22405">SSLSTSRTATQTFPNMKYLFCLVLVGVVSCTSLLKDLPPNTDVNYIYENNKLVAVKINYSDDLRPVVKTAAAPKPVVKTAGASKTYYKVDDGKLKTVKPTHVRYSTLTKSSVAPIVKSVPAPVPATAPEPLVIAGPKVVLTQAAAPTVRPVIIQGPQVIYKRGPAPVAAPAPVPVAKSAPAVLAPAPSPLIKTFFKKDDGELEKINPTLTVL</sequence>
<feature type="signal peptide" evidence="1">
    <location>
        <begin position="1"/>
        <end position="30"/>
    </location>
</feature>
<organism evidence="2 3">
    <name type="scientific">Meganyctiphanes norvegica</name>
    <name type="common">Northern krill</name>
    <name type="synonym">Thysanopoda norvegica</name>
    <dbReference type="NCBI Taxonomy" id="48144"/>
    <lineage>
        <taxon>Eukaryota</taxon>
        <taxon>Metazoa</taxon>
        <taxon>Ecdysozoa</taxon>
        <taxon>Arthropoda</taxon>
        <taxon>Crustacea</taxon>
        <taxon>Multicrustacea</taxon>
        <taxon>Malacostraca</taxon>
        <taxon>Eumalacostraca</taxon>
        <taxon>Eucarida</taxon>
        <taxon>Euphausiacea</taxon>
        <taxon>Euphausiidae</taxon>
        <taxon>Meganyctiphanes</taxon>
    </lineage>
</organism>
<evidence type="ECO:0000313" key="3">
    <source>
        <dbReference type="Proteomes" id="UP001497623"/>
    </source>
</evidence>
<reference evidence="2 3" key="1">
    <citation type="submission" date="2024-05" db="EMBL/GenBank/DDBJ databases">
        <authorList>
            <person name="Wallberg A."/>
        </authorList>
    </citation>
    <scope>NUCLEOTIDE SEQUENCE [LARGE SCALE GENOMIC DNA]</scope>
</reference>
<dbReference type="Proteomes" id="UP001497623">
    <property type="component" value="Unassembled WGS sequence"/>
</dbReference>
<name>A0AAV2S824_MEGNR</name>
<evidence type="ECO:0000256" key="1">
    <source>
        <dbReference type="SAM" id="SignalP"/>
    </source>
</evidence>
<gene>
    <name evidence="2" type="ORF">MNOR_LOCUS32909</name>
</gene>
<comment type="caution">
    <text evidence="2">The sequence shown here is derived from an EMBL/GenBank/DDBJ whole genome shotgun (WGS) entry which is preliminary data.</text>
</comment>
<feature type="non-terminal residue" evidence="2">
    <location>
        <position position="1"/>
    </location>
</feature>
<keyword evidence="3" id="KW-1185">Reference proteome</keyword>
<accession>A0AAV2S824</accession>
<evidence type="ECO:0000313" key="2">
    <source>
        <dbReference type="EMBL" id="CAL4162985.1"/>
    </source>
</evidence>
<proteinExistence type="predicted"/>
<feature type="chain" id="PRO_5043808297" evidence="1">
    <location>
        <begin position="31"/>
        <end position="212"/>
    </location>
</feature>
<dbReference type="AlphaFoldDB" id="A0AAV2S824"/>
<dbReference type="EMBL" id="CAXKWB010045899">
    <property type="protein sequence ID" value="CAL4162985.1"/>
    <property type="molecule type" value="Genomic_DNA"/>
</dbReference>
<keyword evidence="1" id="KW-0732">Signal</keyword>
<protein>
    <submittedName>
        <fullName evidence="2">Uncharacterized protein</fullName>
    </submittedName>
</protein>